<sequence length="66" mass="7738">MLRFLLALHFVLFFAIRAFFLFPGFSTSSSQPRLVFSLFNMPLHYCWFVHDGLRQHRPHGGPRQGS</sequence>
<reference evidence="1" key="1">
    <citation type="submission" date="2018-01" db="EMBL/GenBank/DDBJ databases">
        <title>An insight into the sialome of Amazonian anophelines.</title>
        <authorList>
            <person name="Ribeiro J.M."/>
            <person name="Scarpassa V."/>
            <person name="Calvo E."/>
        </authorList>
    </citation>
    <scope>NUCLEOTIDE SEQUENCE</scope>
</reference>
<dbReference type="AlphaFoldDB" id="A0A2M4D5I3"/>
<accession>A0A2M4D5I3</accession>
<proteinExistence type="predicted"/>
<name>A0A2M4D5I3_ANODA</name>
<dbReference type="EMBL" id="GGFL01008639">
    <property type="protein sequence ID" value="MBW72817.1"/>
    <property type="molecule type" value="Transcribed_RNA"/>
</dbReference>
<evidence type="ECO:0000313" key="1">
    <source>
        <dbReference type="EMBL" id="MBW72817.1"/>
    </source>
</evidence>
<organism evidence="1">
    <name type="scientific">Anopheles darlingi</name>
    <name type="common">Mosquito</name>
    <dbReference type="NCBI Taxonomy" id="43151"/>
    <lineage>
        <taxon>Eukaryota</taxon>
        <taxon>Metazoa</taxon>
        <taxon>Ecdysozoa</taxon>
        <taxon>Arthropoda</taxon>
        <taxon>Hexapoda</taxon>
        <taxon>Insecta</taxon>
        <taxon>Pterygota</taxon>
        <taxon>Neoptera</taxon>
        <taxon>Endopterygota</taxon>
        <taxon>Diptera</taxon>
        <taxon>Nematocera</taxon>
        <taxon>Culicoidea</taxon>
        <taxon>Culicidae</taxon>
        <taxon>Anophelinae</taxon>
        <taxon>Anopheles</taxon>
    </lineage>
</organism>
<protein>
    <submittedName>
        <fullName evidence="1">Putative secreted protein</fullName>
    </submittedName>
</protein>